<evidence type="ECO:0000256" key="1">
    <source>
        <dbReference type="SAM" id="Phobius"/>
    </source>
</evidence>
<protein>
    <submittedName>
        <fullName evidence="3">PelD GGDEF domain-containing protein</fullName>
    </submittedName>
</protein>
<gene>
    <name evidence="3" type="ORF">SAMN02745213_02151</name>
</gene>
<feature type="domain" description="PelD GGDEF" evidence="2">
    <location>
        <begin position="337"/>
        <end position="450"/>
    </location>
</feature>
<name>A0A1T4VVJ6_9GAMM</name>
<dbReference type="InterPro" id="IPR031583">
    <property type="entry name" value="PelD_GGDEF"/>
</dbReference>
<evidence type="ECO:0000313" key="4">
    <source>
        <dbReference type="Proteomes" id="UP000242432"/>
    </source>
</evidence>
<evidence type="ECO:0000313" key="3">
    <source>
        <dbReference type="EMBL" id="SKA69022.1"/>
    </source>
</evidence>
<dbReference type="RefSeq" id="WP_078929455.1">
    <property type="nucleotide sequence ID" value="NZ_FUXX01000054.1"/>
</dbReference>
<dbReference type="Proteomes" id="UP000242432">
    <property type="component" value="Unassembled WGS sequence"/>
</dbReference>
<organism evidence="3 4">
    <name type="scientific">Succinivibrio dextrinosolvens DSM 3072</name>
    <dbReference type="NCBI Taxonomy" id="1123324"/>
    <lineage>
        <taxon>Bacteria</taxon>
        <taxon>Pseudomonadati</taxon>
        <taxon>Pseudomonadota</taxon>
        <taxon>Gammaproteobacteria</taxon>
        <taxon>Aeromonadales</taxon>
        <taxon>Succinivibrionaceae</taxon>
        <taxon>Succinivibrio</taxon>
    </lineage>
</organism>
<dbReference type="AlphaFoldDB" id="A0A1T4VVJ6"/>
<evidence type="ECO:0000259" key="2">
    <source>
        <dbReference type="Pfam" id="PF16963"/>
    </source>
</evidence>
<accession>A0A1T4VVJ6</accession>
<keyword evidence="1" id="KW-1133">Transmembrane helix</keyword>
<dbReference type="Gene3D" id="3.30.70.2880">
    <property type="match status" value="1"/>
</dbReference>
<dbReference type="Gene3D" id="3.30.450.40">
    <property type="match status" value="1"/>
</dbReference>
<dbReference type="EMBL" id="FUXX01000054">
    <property type="protein sequence ID" value="SKA69022.1"/>
    <property type="molecule type" value="Genomic_DNA"/>
</dbReference>
<reference evidence="4" key="1">
    <citation type="submission" date="2017-02" db="EMBL/GenBank/DDBJ databases">
        <authorList>
            <person name="Varghese N."/>
            <person name="Submissions S."/>
        </authorList>
    </citation>
    <scope>NUCLEOTIDE SEQUENCE [LARGE SCALE GENOMIC DNA]</scope>
    <source>
        <strain evidence="4">DSM 3072</strain>
    </source>
</reference>
<keyword evidence="4" id="KW-1185">Reference proteome</keyword>
<dbReference type="InterPro" id="IPR038367">
    <property type="entry name" value="PelD_GGDEF_sf"/>
</dbReference>
<dbReference type="STRING" id="83771.SAMN02910357_00783"/>
<keyword evidence="1" id="KW-0472">Membrane</keyword>
<keyword evidence="1" id="KW-0812">Transmembrane</keyword>
<dbReference type="Pfam" id="PF16963">
    <property type="entry name" value="PelD_GGDEF"/>
    <property type="match status" value="1"/>
</dbReference>
<dbReference type="InterPro" id="IPR029016">
    <property type="entry name" value="GAF-like_dom_sf"/>
</dbReference>
<feature type="transmembrane region" description="Helical" evidence="1">
    <location>
        <begin position="20"/>
        <end position="38"/>
    </location>
</feature>
<proteinExistence type="predicted"/>
<sequence length="464" mass="52910">MNKSLKSLSRLLTRGSGQPLIVWVETVVLAAISSIIWMNSIEIYFDQSGPIPVFTVENTSEFFWPLVFVVIVALRYGFSMGFISAILSIVLTMSFFKYHNITDYFSYYQAVGMLVVNMIAGEFRDVWEERLHRNDLDYAFMKRKLSLFTQNYFMLRSSHDQLEQRMAGQAVSLRSSISELENLNEKYPILGVKPQDRIKSVAPHVLKLLASIVVMEEAGIYRIENGKINPEPLSTIGKMPELDLKDDMLNDMLEHRVLMSPVNLYETDSTLKYQLCVPLVDTMGNMNACVVVTQVKFFTLTSQNIAILNLVSAYAADMLASGIIAPVIDSSEKDLFLSYLKKTFDENKYHGQNSSIVFCRGYTKAAMELFDRTISLRRGADIYWKRWTENGEQVLVVLLPLTSLLQAQLYVDRVDRLMTKESDGAIKLDFTGPMDVSVDNEQLISELKKLDLKDDDFSYCFKPD</sequence>
<feature type="transmembrane region" description="Helical" evidence="1">
    <location>
        <begin position="62"/>
        <end position="91"/>
    </location>
</feature>